<dbReference type="Proteomes" id="UP000230973">
    <property type="component" value="Unassembled WGS sequence"/>
</dbReference>
<gene>
    <name evidence="1" type="ORF">COY93_04515</name>
</gene>
<dbReference type="SUPFAM" id="SSF51120">
    <property type="entry name" value="beta-Roll"/>
    <property type="match status" value="1"/>
</dbReference>
<name>A0A2M7Q9T9_9BACT</name>
<reference evidence="2" key="1">
    <citation type="submission" date="2017-09" db="EMBL/GenBank/DDBJ databases">
        <title>Depth-based differentiation of microbial function through sediment-hosted aquifers and enrichment of novel symbionts in the deep terrestrial subsurface.</title>
        <authorList>
            <person name="Probst A.J."/>
            <person name="Ladd B."/>
            <person name="Jarett J.K."/>
            <person name="Geller-Mcgrath D.E."/>
            <person name="Sieber C.M.K."/>
            <person name="Emerson J.B."/>
            <person name="Anantharaman K."/>
            <person name="Thomas B.C."/>
            <person name="Malmstrom R."/>
            <person name="Stieglmeier M."/>
            <person name="Klingl A."/>
            <person name="Woyke T."/>
            <person name="Ryan C.M."/>
            <person name="Banfield J.F."/>
        </authorList>
    </citation>
    <scope>NUCLEOTIDE SEQUENCE [LARGE SCALE GENOMIC DNA]</scope>
</reference>
<evidence type="ECO:0000313" key="2">
    <source>
        <dbReference type="Proteomes" id="UP000230973"/>
    </source>
</evidence>
<proteinExistence type="predicted"/>
<comment type="caution">
    <text evidence="1">The sequence shown here is derived from an EMBL/GenBank/DDBJ whole genome shotgun (WGS) entry which is preliminary data.</text>
</comment>
<sequence length="655" mass="67151">MLAVTALLTVAAICGGCIMDPSDDSDGVGVDRDALSLVPVGGILMQKPVTCGDGGHCAVQLGQCSSRVVRYGRNPSGGLSFCCYERSTGSYFLMGSVSLSQMRDHVDVTVNGSDDGDRLEAEDGTRCGTSTISGSADYRWRGGLEVLGGGGNDYLWGLEWSPSGFYTSLYGEGRNDRLYLGDNGGIADGGEGQNYLYGGRDGYNVFMFTGGDGVTTRTLAYGGNVGNLFWGVGFPGIIQAYGGGGDDFFNLGDGNDVAFSNGGSDLFAGGGGENTFYGGDGGDIAFGSGNFVRFGRGWSQEEAMENHEPLLGGVAGNCSLMGNSGDDLLICSRGENDRVNGGPGRDTCAADTMVHCEQVVPVCGDGDCNDDETYDTCPADCPVSFVCGDGTCNEGVETCDSCEADCGACPYCGDGICSVYERSECEPGDGSCMACPSDCGYPSHCGDGFCLEADRETCWTCPSDCSDGEYTYPGVTGSSTCPISCGDEVCSEADGESCANCQSDCGWCACGDGHCAEGTETCTSCPGDCGACPFCGDHVCDEDETTGTCPADCPPVCGDGSCEGGETPVTCPADCDPPSFCGDGFCDEAAGEWCRICPRDCGGCESCGDGICNGDDDCQSCPADCSHGCVLSCGDGYCLYEETCATCPGDCGSCG</sequence>
<evidence type="ECO:0000313" key="1">
    <source>
        <dbReference type="EMBL" id="PIY61899.1"/>
    </source>
</evidence>
<dbReference type="PRINTS" id="PR00313">
    <property type="entry name" value="CABNDNGRPT"/>
</dbReference>
<dbReference type="InterPro" id="IPR011049">
    <property type="entry name" value="Serralysin-like_metalloprot_C"/>
</dbReference>
<dbReference type="EMBL" id="PFLC01000059">
    <property type="protein sequence ID" value="PIY61899.1"/>
    <property type="molecule type" value="Genomic_DNA"/>
</dbReference>
<organism evidence="1 2">
    <name type="scientific">Candidatus Uhrbacteria bacterium CG_4_10_14_0_8_um_filter_58_22</name>
    <dbReference type="NCBI Taxonomy" id="1975029"/>
    <lineage>
        <taxon>Bacteria</taxon>
        <taxon>Candidatus Uhriibacteriota</taxon>
    </lineage>
</organism>
<protein>
    <submittedName>
        <fullName evidence="1">Uncharacterized protein</fullName>
    </submittedName>
</protein>
<accession>A0A2M7Q9T9</accession>
<dbReference type="AlphaFoldDB" id="A0A2M7Q9T9"/>